<evidence type="ECO:0000256" key="2">
    <source>
        <dbReference type="ARBA" id="ARBA00023002"/>
    </source>
</evidence>
<keyword evidence="6" id="KW-1185">Reference proteome</keyword>
<protein>
    <submittedName>
        <fullName evidence="5">Pyruvate ferredoxin oxidoreductase</fullName>
    </submittedName>
</protein>
<name>A0A923NNB3_9FIRM</name>
<sequence length="395" mass="43855">MAIRDRMSGNEAIAMAMKQINPDVMGAFPITPSTEIPQYFSEYIANGLVDTDFVAVESEHSAMSVCMGASAAGARAVTATSSAGLALMWELLYVAASSRLPITMAVVNRALTGPININNDHSDSMGARDSGWLQMYAETNQEAYDNFIQGILISEACRLPIMICQDGFITSHGVSNIELIEDEKVREFVGEYQPENYLLKHENPLAVGPYGTSPYYMEIKRQQAQAMKDAMPVIRDVAEKFEEMTGRSYGFFEEYRMDDAEVALVVIGSSAGTGKEAVDRLRAEGKKVGLIKLRVFRPFPRIPLAEAMCKVKAVAIMDKAESFSNSGGPLFNEARNSLYDLEDKPYAVNYIYGLGGRDITVEDFYDIYQDLFVIYDNDDPGDVYRYIGVRDSRFL</sequence>
<proteinExistence type="inferred from homology"/>
<evidence type="ECO:0000259" key="3">
    <source>
        <dbReference type="Pfam" id="PF01855"/>
    </source>
</evidence>
<feature type="domain" description="Pyruvate:ferredoxin oxidoreductase core" evidence="4">
    <location>
        <begin position="260"/>
        <end position="364"/>
    </location>
</feature>
<evidence type="ECO:0000259" key="4">
    <source>
        <dbReference type="Pfam" id="PF17147"/>
    </source>
</evidence>
<dbReference type="Gene3D" id="3.40.50.970">
    <property type="match status" value="1"/>
</dbReference>
<dbReference type="Gene3D" id="3.40.50.920">
    <property type="match status" value="1"/>
</dbReference>
<evidence type="ECO:0000256" key="1">
    <source>
        <dbReference type="ARBA" id="ARBA00009032"/>
    </source>
</evidence>
<dbReference type="RefSeq" id="WP_187304201.1">
    <property type="nucleotide sequence ID" value="NZ_CBCTQH010000098.1"/>
</dbReference>
<keyword evidence="2" id="KW-0560">Oxidoreductase</keyword>
<evidence type="ECO:0000313" key="6">
    <source>
        <dbReference type="Proteomes" id="UP000602647"/>
    </source>
</evidence>
<reference evidence="5" key="1">
    <citation type="submission" date="2020-08" db="EMBL/GenBank/DDBJ databases">
        <title>Genome public.</title>
        <authorList>
            <person name="Liu C."/>
            <person name="Sun Q."/>
        </authorList>
    </citation>
    <scope>NUCLEOTIDE SEQUENCE</scope>
    <source>
        <strain evidence="5">BX12</strain>
    </source>
</reference>
<dbReference type="SUPFAM" id="SSF52922">
    <property type="entry name" value="TK C-terminal domain-like"/>
    <property type="match status" value="1"/>
</dbReference>
<dbReference type="FunFam" id="3.40.50.920:FF:000010">
    <property type="entry name" value="Pyruvate ferredoxin oxidoreductase, alpha subunit"/>
    <property type="match status" value="1"/>
</dbReference>
<dbReference type="InterPro" id="IPR029061">
    <property type="entry name" value="THDP-binding"/>
</dbReference>
<dbReference type="InterPro" id="IPR002880">
    <property type="entry name" value="Pyrv_Fd/Flavodoxin_OxRdtase_N"/>
</dbReference>
<dbReference type="GO" id="GO:0006979">
    <property type="term" value="P:response to oxidative stress"/>
    <property type="evidence" value="ECO:0007669"/>
    <property type="project" value="TreeGrafter"/>
</dbReference>
<dbReference type="EMBL" id="JACRYT010000025">
    <property type="protein sequence ID" value="MBC6681105.1"/>
    <property type="molecule type" value="Genomic_DNA"/>
</dbReference>
<dbReference type="PANTHER" id="PTHR32154:SF0">
    <property type="entry name" value="PYRUVATE-FLAVODOXIN OXIDOREDUCTASE-RELATED"/>
    <property type="match status" value="1"/>
</dbReference>
<accession>A0A923NNB3</accession>
<dbReference type="InterPro" id="IPR033412">
    <property type="entry name" value="PFOR_II"/>
</dbReference>
<evidence type="ECO:0000313" key="5">
    <source>
        <dbReference type="EMBL" id="MBC6681105.1"/>
    </source>
</evidence>
<dbReference type="InterPro" id="IPR050722">
    <property type="entry name" value="Pyruvate:ferred/Flavod_OxRd"/>
</dbReference>
<dbReference type="PANTHER" id="PTHR32154">
    <property type="entry name" value="PYRUVATE-FLAVODOXIN OXIDOREDUCTASE-RELATED"/>
    <property type="match status" value="1"/>
</dbReference>
<dbReference type="Pfam" id="PF01855">
    <property type="entry name" value="POR_N"/>
    <property type="match status" value="1"/>
</dbReference>
<dbReference type="SUPFAM" id="SSF52518">
    <property type="entry name" value="Thiamin diphosphate-binding fold (THDP-binding)"/>
    <property type="match status" value="1"/>
</dbReference>
<organism evidence="5 6">
    <name type="scientific">Zhenpiania hominis</name>
    <dbReference type="NCBI Taxonomy" id="2763644"/>
    <lineage>
        <taxon>Bacteria</taxon>
        <taxon>Bacillati</taxon>
        <taxon>Bacillota</taxon>
        <taxon>Clostridia</taxon>
        <taxon>Peptostreptococcales</taxon>
        <taxon>Anaerovoracaceae</taxon>
        <taxon>Zhenpiania</taxon>
    </lineage>
</organism>
<dbReference type="AlphaFoldDB" id="A0A923NNB3"/>
<comment type="caution">
    <text evidence="5">The sequence shown here is derived from an EMBL/GenBank/DDBJ whole genome shotgun (WGS) entry which is preliminary data.</text>
</comment>
<dbReference type="GO" id="GO:0016903">
    <property type="term" value="F:oxidoreductase activity, acting on the aldehyde or oxo group of donors"/>
    <property type="evidence" value="ECO:0007669"/>
    <property type="project" value="UniProtKB-ARBA"/>
</dbReference>
<dbReference type="InterPro" id="IPR009014">
    <property type="entry name" value="Transketo_C/PFOR_II"/>
</dbReference>
<dbReference type="GO" id="GO:0019752">
    <property type="term" value="P:carboxylic acid metabolic process"/>
    <property type="evidence" value="ECO:0007669"/>
    <property type="project" value="UniProtKB-ARBA"/>
</dbReference>
<dbReference type="Pfam" id="PF17147">
    <property type="entry name" value="PFOR_II"/>
    <property type="match status" value="1"/>
</dbReference>
<comment type="similarity">
    <text evidence="1">Belongs to the pyruvate:ferredoxin/flavodoxin oxidoreductase family.</text>
</comment>
<feature type="domain" description="Pyruvate flavodoxin/ferredoxin oxidoreductase pyrimidine binding" evidence="3">
    <location>
        <begin position="16"/>
        <end position="237"/>
    </location>
</feature>
<keyword evidence="5" id="KW-0670">Pyruvate</keyword>
<dbReference type="CDD" id="cd07034">
    <property type="entry name" value="TPP_PYR_PFOR_IOR-alpha_like"/>
    <property type="match status" value="1"/>
</dbReference>
<dbReference type="Proteomes" id="UP000602647">
    <property type="component" value="Unassembled WGS sequence"/>
</dbReference>
<gene>
    <name evidence="5" type="primary">porA</name>
    <name evidence="5" type="ORF">H9L42_14880</name>
</gene>
<dbReference type="FunFam" id="3.40.50.970:FF:000012">
    <property type="entry name" value="Pyruvate:ferredoxin (Flavodoxin) oxidoreductase"/>
    <property type="match status" value="1"/>
</dbReference>